<dbReference type="CDD" id="cd06223">
    <property type="entry name" value="PRTases_typeI"/>
    <property type="match status" value="1"/>
</dbReference>
<dbReference type="NCBIfam" id="TIGR00336">
    <property type="entry name" value="pyrE"/>
    <property type="match status" value="1"/>
</dbReference>
<name>X1Q9F6_9ZZZZ</name>
<dbReference type="HAMAP" id="MF_01208">
    <property type="entry name" value="PyrE"/>
    <property type="match status" value="1"/>
</dbReference>
<dbReference type="InterPro" id="IPR029057">
    <property type="entry name" value="PRTase-like"/>
</dbReference>
<dbReference type="EC" id="2.4.2.10" evidence="2"/>
<organism evidence="7">
    <name type="scientific">marine sediment metagenome</name>
    <dbReference type="NCBI Taxonomy" id="412755"/>
    <lineage>
        <taxon>unclassified sequences</taxon>
        <taxon>metagenomes</taxon>
        <taxon>ecological metagenomes</taxon>
    </lineage>
</organism>
<dbReference type="EMBL" id="BARV01037089">
    <property type="protein sequence ID" value="GAI47665.1"/>
    <property type="molecule type" value="Genomic_DNA"/>
</dbReference>
<dbReference type="InterPro" id="IPR004467">
    <property type="entry name" value="Or_phspho_trans_dom"/>
</dbReference>
<dbReference type="Gene3D" id="3.40.50.2020">
    <property type="match status" value="1"/>
</dbReference>
<feature type="domain" description="Phosphoribosyltransferase" evidence="6">
    <location>
        <begin position="46"/>
        <end position="153"/>
    </location>
</feature>
<comment type="caution">
    <text evidence="7">The sequence shown here is derived from an EMBL/GenBank/DDBJ whole genome shotgun (WGS) entry which is preliminary data.</text>
</comment>
<dbReference type="InterPro" id="IPR000836">
    <property type="entry name" value="PRTase_dom"/>
</dbReference>
<dbReference type="UniPathway" id="UPA00070">
    <property type="reaction ID" value="UER00119"/>
</dbReference>
<evidence type="ECO:0000256" key="2">
    <source>
        <dbReference type="ARBA" id="ARBA00011971"/>
    </source>
</evidence>
<reference evidence="7" key="1">
    <citation type="journal article" date="2014" name="Front. Microbiol.">
        <title>High frequency of phylogenetically diverse reductive dehalogenase-homologous genes in deep subseafloor sedimentary metagenomes.</title>
        <authorList>
            <person name="Kawai M."/>
            <person name="Futagami T."/>
            <person name="Toyoda A."/>
            <person name="Takaki Y."/>
            <person name="Nishi S."/>
            <person name="Hori S."/>
            <person name="Arai W."/>
            <person name="Tsubouchi T."/>
            <person name="Morono Y."/>
            <person name="Uchiyama I."/>
            <person name="Ito T."/>
            <person name="Fujiyama A."/>
            <person name="Inagaki F."/>
            <person name="Takami H."/>
        </authorList>
    </citation>
    <scope>NUCLEOTIDE SEQUENCE</scope>
    <source>
        <strain evidence="7">Expedition CK06-06</strain>
    </source>
</reference>
<keyword evidence="3" id="KW-0328">Glycosyltransferase</keyword>
<gene>
    <name evidence="7" type="ORF">S06H3_57459</name>
</gene>
<dbReference type="AlphaFoldDB" id="X1Q9F6"/>
<evidence type="ECO:0000313" key="7">
    <source>
        <dbReference type="EMBL" id="GAI47665.1"/>
    </source>
</evidence>
<dbReference type="GO" id="GO:0019856">
    <property type="term" value="P:pyrimidine nucleobase biosynthetic process"/>
    <property type="evidence" value="ECO:0007669"/>
    <property type="project" value="TreeGrafter"/>
</dbReference>
<keyword evidence="5" id="KW-0665">Pyrimidine biosynthesis</keyword>
<dbReference type="PANTHER" id="PTHR19278">
    <property type="entry name" value="OROTATE PHOSPHORIBOSYLTRANSFERASE"/>
    <property type="match status" value="1"/>
</dbReference>
<evidence type="ECO:0000259" key="6">
    <source>
        <dbReference type="Pfam" id="PF00156"/>
    </source>
</evidence>
<evidence type="ECO:0000256" key="1">
    <source>
        <dbReference type="ARBA" id="ARBA00004889"/>
    </source>
</evidence>
<dbReference type="GO" id="GO:0004588">
    <property type="term" value="F:orotate phosphoribosyltransferase activity"/>
    <property type="evidence" value="ECO:0007669"/>
    <property type="project" value="UniProtKB-EC"/>
</dbReference>
<comment type="pathway">
    <text evidence="1">Pyrimidine metabolism; UMP biosynthesis via de novo pathway; UMP from orotate: step 1/2.</text>
</comment>
<accession>X1Q9F6</accession>
<evidence type="ECO:0000256" key="4">
    <source>
        <dbReference type="ARBA" id="ARBA00022679"/>
    </source>
</evidence>
<sequence>MKKRELAQKIKSISFLQGKFKLRSGKISSFYWDKYRFESKPELLKAILEGIQELLPASFDKFAAMELGGIPLATGLSLKTGKPCLYVRKKAKNYGTCNLVEGGFSKGEKVVVIEDVITTAGQVCSSIEQMRKLGLIVENVICVIDRQQGGRENLKRIGCSLNCLFTREELESLAQ</sequence>
<proteinExistence type="inferred from homology"/>
<dbReference type="Pfam" id="PF00156">
    <property type="entry name" value="Pribosyltran"/>
    <property type="match status" value="1"/>
</dbReference>
<protein>
    <recommendedName>
        <fullName evidence="2">orotate phosphoribosyltransferase</fullName>
        <ecNumber evidence="2">2.4.2.10</ecNumber>
    </recommendedName>
</protein>
<evidence type="ECO:0000256" key="5">
    <source>
        <dbReference type="ARBA" id="ARBA00022975"/>
    </source>
</evidence>
<keyword evidence="4" id="KW-0808">Transferase</keyword>
<evidence type="ECO:0000256" key="3">
    <source>
        <dbReference type="ARBA" id="ARBA00022676"/>
    </source>
</evidence>
<dbReference type="SUPFAM" id="SSF53271">
    <property type="entry name" value="PRTase-like"/>
    <property type="match status" value="1"/>
</dbReference>
<dbReference type="PANTHER" id="PTHR19278:SF9">
    <property type="entry name" value="URIDINE 5'-MONOPHOSPHATE SYNTHASE"/>
    <property type="match status" value="1"/>
</dbReference>
<dbReference type="GO" id="GO:0044205">
    <property type="term" value="P:'de novo' UMP biosynthetic process"/>
    <property type="evidence" value="ECO:0007669"/>
    <property type="project" value="UniProtKB-UniPathway"/>
</dbReference>
<dbReference type="InterPro" id="IPR023031">
    <property type="entry name" value="OPRT"/>
</dbReference>